<dbReference type="AlphaFoldDB" id="A0A2H3KSB7"/>
<comment type="caution">
    <text evidence="3">The sequence shown here is derived from an EMBL/GenBank/DDBJ whole genome shotgun (WGS) entry which is preliminary data.</text>
</comment>
<gene>
    <name evidence="3" type="ORF">A9Q02_03375</name>
</gene>
<dbReference type="Pfam" id="PF01558">
    <property type="entry name" value="POR"/>
    <property type="match status" value="1"/>
</dbReference>
<accession>A0A2H3KSB7</accession>
<dbReference type="InterPro" id="IPR002869">
    <property type="entry name" value="Pyrv_flavodox_OxRed_cen"/>
</dbReference>
<dbReference type="EMBL" id="LYXE01000110">
    <property type="protein sequence ID" value="PDV98135.1"/>
    <property type="molecule type" value="Genomic_DNA"/>
</dbReference>
<protein>
    <recommendedName>
        <fullName evidence="2">Pyruvate/ketoisovalerate oxidoreductase catalytic domain-containing protein</fullName>
    </recommendedName>
</protein>
<evidence type="ECO:0000259" key="2">
    <source>
        <dbReference type="Pfam" id="PF01558"/>
    </source>
</evidence>
<dbReference type="PANTHER" id="PTHR42730">
    <property type="entry name" value="2-OXOGLUTARATE SYNTHASE SUBUNIT KORC"/>
    <property type="match status" value="1"/>
</dbReference>
<reference evidence="3 4" key="1">
    <citation type="submission" date="2016-05" db="EMBL/GenBank/DDBJ databases">
        <authorList>
            <person name="Lavstsen T."/>
            <person name="Jespersen J.S."/>
        </authorList>
    </citation>
    <scope>NUCLEOTIDE SEQUENCE [LARGE SCALE GENOMIC DNA]</scope>
    <source>
        <strain evidence="3 4">B7-9</strain>
    </source>
</reference>
<dbReference type="Proteomes" id="UP000220922">
    <property type="component" value="Unassembled WGS sequence"/>
</dbReference>
<dbReference type="PANTHER" id="PTHR42730:SF1">
    <property type="entry name" value="2-OXOGLUTARATE SYNTHASE SUBUNIT KORC"/>
    <property type="match status" value="1"/>
</dbReference>
<dbReference type="InterPro" id="IPR052554">
    <property type="entry name" value="2-oxoglutarate_synth_KorC"/>
</dbReference>
<dbReference type="OrthoDB" id="9794954at2"/>
<evidence type="ECO:0000313" key="3">
    <source>
        <dbReference type="EMBL" id="PDV98135.1"/>
    </source>
</evidence>
<dbReference type="InterPro" id="IPR019752">
    <property type="entry name" value="Pyrv/ketoisovalerate_OxRed_cat"/>
</dbReference>
<dbReference type="Gene3D" id="3.40.920.10">
    <property type="entry name" value="Pyruvate-ferredoxin oxidoreductase, PFOR, domain III"/>
    <property type="match status" value="1"/>
</dbReference>
<name>A0A2H3KSB7_9CHLR</name>
<dbReference type="SUPFAM" id="SSF53323">
    <property type="entry name" value="Pyruvate-ferredoxin oxidoreductase, PFOR, domain III"/>
    <property type="match status" value="1"/>
</dbReference>
<organism evidence="3 4">
    <name type="scientific">Candidatus Chloroploca asiatica</name>
    <dbReference type="NCBI Taxonomy" id="1506545"/>
    <lineage>
        <taxon>Bacteria</taxon>
        <taxon>Bacillati</taxon>
        <taxon>Chloroflexota</taxon>
        <taxon>Chloroflexia</taxon>
        <taxon>Chloroflexales</taxon>
        <taxon>Chloroflexineae</taxon>
        <taxon>Oscillochloridaceae</taxon>
        <taxon>Candidatus Chloroploca</taxon>
    </lineage>
</organism>
<feature type="domain" description="Pyruvate/ketoisovalerate oxidoreductase catalytic" evidence="2">
    <location>
        <begin position="11"/>
        <end position="170"/>
    </location>
</feature>
<dbReference type="GO" id="GO:0016903">
    <property type="term" value="F:oxidoreductase activity, acting on the aldehyde or oxo group of donors"/>
    <property type="evidence" value="ECO:0007669"/>
    <property type="project" value="InterPro"/>
</dbReference>
<sequence length="178" mass="18421">MKQEIRICGFGGQGVITAAVILGKAAAVYDGLIACQVQSYGPEARGGAARAEVIIANEPIGYPGIHAADILVAMSQEAFNRYINDIRPGATIIIDPDMVITYEAAPYAHLVPSTRIAEELGNVVVANIVMLGAVTALTGVVSREAMLASTLASVPSKFKALNQQALEAGMTVVAGLSP</sequence>
<evidence type="ECO:0000313" key="4">
    <source>
        <dbReference type="Proteomes" id="UP000220922"/>
    </source>
</evidence>
<proteinExistence type="predicted"/>
<evidence type="ECO:0000256" key="1">
    <source>
        <dbReference type="ARBA" id="ARBA00023002"/>
    </source>
</evidence>
<keyword evidence="4" id="KW-1185">Reference proteome</keyword>
<dbReference type="RefSeq" id="WP_097653860.1">
    <property type="nucleotide sequence ID" value="NZ_LYXE01000110.1"/>
</dbReference>
<keyword evidence="1" id="KW-0560">Oxidoreductase</keyword>